<feature type="compositionally biased region" description="Polar residues" evidence="10">
    <location>
        <begin position="481"/>
        <end position="491"/>
    </location>
</feature>
<dbReference type="STRING" id="7868.ENSCMIP00000048560"/>
<dbReference type="InterPro" id="IPR046350">
    <property type="entry name" value="Cystatin_sf"/>
</dbReference>
<dbReference type="GeneTree" id="ENSGT01050000244857"/>
<reference evidence="13" key="2">
    <citation type="journal article" date="2007" name="PLoS Biol.">
        <title>Survey sequencing and comparative analysis of the elephant shark (Callorhinchus milii) genome.</title>
        <authorList>
            <person name="Venkatesh B."/>
            <person name="Kirkness E.F."/>
            <person name="Loh Y.H."/>
            <person name="Halpern A.L."/>
            <person name="Lee A.P."/>
            <person name="Johnson J."/>
            <person name="Dandona N."/>
            <person name="Viswanathan L.D."/>
            <person name="Tay A."/>
            <person name="Venter J.C."/>
            <person name="Strausberg R.L."/>
            <person name="Brenner S."/>
        </authorList>
    </citation>
    <scope>NUCLEOTIDE SEQUENCE [LARGE SCALE GENOMIC DNA]</scope>
</reference>
<feature type="region of interest" description="Disordered" evidence="10">
    <location>
        <begin position="341"/>
        <end position="491"/>
    </location>
</feature>
<name>A0A4W3KJW4_CALMI</name>
<organism evidence="12 13">
    <name type="scientific">Callorhinchus milii</name>
    <name type="common">Ghost shark</name>
    <dbReference type="NCBI Taxonomy" id="7868"/>
    <lineage>
        <taxon>Eukaryota</taxon>
        <taxon>Metazoa</taxon>
        <taxon>Chordata</taxon>
        <taxon>Craniata</taxon>
        <taxon>Vertebrata</taxon>
        <taxon>Chondrichthyes</taxon>
        <taxon>Holocephali</taxon>
        <taxon>Chimaeriformes</taxon>
        <taxon>Callorhinchidae</taxon>
        <taxon>Callorhinchus</taxon>
    </lineage>
</organism>
<evidence type="ECO:0000256" key="9">
    <source>
        <dbReference type="RuleBase" id="RU364016"/>
    </source>
</evidence>
<dbReference type="Proteomes" id="UP000314986">
    <property type="component" value="Unassembled WGS sequence"/>
</dbReference>
<keyword evidence="7 9" id="KW-0333">Golgi apparatus</keyword>
<dbReference type="InterPro" id="IPR029044">
    <property type="entry name" value="Nucleotide-diphossugar_trans"/>
</dbReference>
<evidence type="ECO:0000256" key="1">
    <source>
        <dbReference type="ARBA" id="ARBA00004447"/>
    </source>
</evidence>
<reference evidence="12" key="4">
    <citation type="submission" date="2025-08" db="UniProtKB">
        <authorList>
            <consortium name="Ensembl"/>
        </authorList>
    </citation>
    <scope>IDENTIFICATION</scope>
</reference>
<reference evidence="12" key="5">
    <citation type="submission" date="2025-09" db="UniProtKB">
        <authorList>
            <consortium name="Ensembl"/>
        </authorList>
    </citation>
    <scope>IDENTIFICATION</scope>
</reference>
<dbReference type="SMART" id="SM00758">
    <property type="entry name" value="PA14"/>
    <property type="match status" value="1"/>
</dbReference>
<dbReference type="SUPFAM" id="SSF54403">
    <property type="entry name" value="Cystatin/monellin"/>
    <property type="match status" value="1"/>
</dbReference>
<comment type="similarity">
    <text evidence="2 9">Belongs to the chondroitin N-acetylgalactosaminyltransferase family.</text>
</comment>
<dbReference type="PANTHER" id="PTHR12369:SF15">
    <property type="entry name" value="BETA-1,4-N-ACETYLGALACTOSAMINYLTRANSFERASE 3"/>
    <property type="match status" value="1"/>
</dbReference>
<keyword evidence="13" id="KW-1185">Reference proteome</keyword>
<keyword evidence="4" id="KW-0812">Transmembrane</keyword>
<keyword evidence="5 9" id="KW-0735">Signal-anchor</keyword>
<evidence type="ECO:0000313" key="13">
    <source>
        <dbReference type="Proteomes" id="UP000314986"/>
    </source>
</evidence>
<dbReference type="Gene3D" id="3.90.550.10">
    <property type="entry name" value="Spore Coat Polysaccharide Biosynthesis Protein SpsA, Chain A"/>
    <property type="match status" value="1"/>
</dbReference>
<evidence type="ECO:0000256" key="4">
    <source>
        <dbReference type="ARBA" id="ARBA00022692"/>
    </source>
</evidence>
<dbReference type="SUPFAM" id="SSF53448">
    <property type="entry name" value="Nucleotide-diphospho-sugar transferases"/>
    <property type="match status" value="1"/>
</dbReference>
<feature type="compositionally biased region" description="Polar residues" evidence="10">
    <location>
        <begin position="422"/>
        <end position="438"/>
    </location>
</feature>
<dbReference type="PROSITE" id="PS51820">
    <property type="entry name" value="PA14"/>
    <property type="match status" value="1"/>
</dbReference>
<keyword evidence="6" id="KW-1133">Transmembrane helix</keyword>
<evidence type="ECO:0000256" key="5">
    <source>
        <dbReference type="ARBA" id="ARBA00022968"/>
    </source>
</evidence>
<dbReference type="InterPro" id="IPR008428">
    <property type="entry name" value="Chond_GalNAc"/>
</dbReference>
<sequence>MGQANLHIFEDWCGSSIDQLRKNIHFPLFPHTRTVVKKLAVAPSWTNYGLRIFGYIHPYADSEFQFVVASDDNSEFWLSTDDTPSNVMFPSINKTLVTHTFTAVTSFTSSCLSLFAACRLLSHRKYYFELLHKQNDQGTDHVEVAWRLHSPGLTFSIIDSRYISLYTNESFIQMNEVQHIPQSIASHRKSYGYVRPHGNHPAEMLKHHPRDTFFQLPFIEESKIRQVLPECVYRPSYVIKGFPLLRYQGLQFVHLTYVYPNDYTRLTHMESENKCFYYENMYYFEREMMTSRNKMAVAKNIVQNITFLRISWQRAKDSPVLQKPRYRASVSASPLDNIERRQVNPSVREKTKGERIVTKGISRRESLDRNKTANRLQLAERGIHRYKKQPGKKPADTVGQQPNRIVHTPQQPVSPLRVQRNDGVSQNSTGNRTGTNLLKNGRELKPRPEEKGKAGAKGQYRRSRKSEPGNRKGITDRKWGSISSMDSVTNSKRAEVGMGEEEGMEMEEDTEEQDDLTAYQHVFDKAVNWEQTFSVNNLNFHALRSDWIDLRCNVSGNLLIKEQEALDIAEAYMKKLNEKHNGMYTLQQIINIEKRLDRVHGSRYLIELELLDSENAVLRLSEYIYAPNSKGYRAGDDEEWKMRNTFRNQGRQLKENQENMPLLCMPTGFTWTRDAMVHFVVPVKNQARWVQQLIFDMEELYHATGDEHFNIIIIDYSSSDMNVEKALKHSLLSRYQFVKLNGNFQRSAGLQAGIDLIKDDHSIVFLCDLHMHFPSSIIDSIRKHCVEGKLAFAPIVMRLNCGATPQEPDGYWEMNGFGLLGIYKSDLDRIGGMNTKEFRDRWGGEDWELLDRIFESGLEVERMYMRNFFHYHHSRRGMWNRKQIKVT</sequence>
<evidence type="ECO:0000256" key="10">
    <source>
        <dbReference type="SAM" id="MobiDB-lite"/>
    </source>
</evidence>
<feature type="compositionally biased region" description="Polar residues" evidence="10">
    <location>
        <begin position="398"/>
        <end position="413"/>
    </location>
</feature>
<evidence type="ECO:0000256" key="6">
    <source>
        <dbReference type="ARBA" id="ARBA00022989"/>
    </source>
</evidence>
<feature type="compositionally biased region" description="Basic and acidic residues" evidence="10">
    <location>
        <begin position="341"/>
        <end position="371"/>
    </location>
</feature>
<dbReference type="InterPro" id="IPR037524">
    <property type="entry name" value="PA14/GLEYA"/>
</dbReference>
<feature type="compositionally biased region" description="Basic and acidic residues" evidence="10">
    <location>
        <begin position="465"/>
        <end position="479"/>
    </location>
</feature>
<dbReference type="InterPro" id="IPR011658">
    <property type="entry name" value="PA14_dom"/>
</dbReference>
<evidence type="ECO:0000256" key="8">
    <source>
        <dbReference type="ARBA" id="ARBA00023136"/>
    </source>
</evidence>
<dbReference type="InParanoid" id="A0A4W3KJW4"/>
<dbReference type="AlphaFoldDB" id="A0A4W3KJW4"/>
<keyword evidence="8" id="KW-0472">Membrane</keyword>
<evidence type="ECO:0000256" key="7">
    <source>
        <dbReference type="ARBA" id="ARBA00023034"/>
    </source>
</evidence>
<comment type="catalytic activity">
    <reaction evidence="9">
        <text>an N-acetyl-beta-D-glucosaminyl derivative + UDP-N-acetyl-alpha-D-galactosamine = an N-acetyl-beta-D-galactosaminyl-(1-&gt;4)-N-acetyl-beta-D-glucosaminyl derivative + UDP + H(+)</text>
        <dbReference type="Rhea" id="RHEA:20493"/>
        <dbReference type="ChEBI" id="CHEBI:15378"/>
        <dbReference type="ChEBI" id="CHEBI:58223"/>
        <dbReference type="ChEBI" id="CHEBI:61631"/>
        <dbReference type="ChEBI" id="CHEBI:67138"/>
        <dbReference type="ChEBI" id="CHEBI:138027"/>
        <dbReference type="EC" id="2.4.1.244"/>
    </reaction>
</comment>
<evidence type="ECO:0000259" key="11">
    <source>
        <dbReference type="PROSITE" id="PS51820"/>
    </source>
</evidence>
<reference evidence="13" key="3">
    <citation type="journal article" date="2014" name="Nature">
        <title>Elephant shark genome provides unique insights into gnathostome evolution.</title>
        <authorList>
            <consortium name="International Elephant Shark Genome Sequencing Consortium"/>
            <person name="Venkatesh B."/>
            <person name="Lee A.P."/>
            <person name="Ravi V."/>
            <person name="Maurya A.K."/>
            <person name="Lian M.M."/>
            <person name="Swann J.B."/>
            <person name="Ohta Y."/>
            <person name="Flajnik M.F."/>
            <person name="Sutoh Y."/>
            <person name="Kasahara M."/>
            <person name="Hoon S."/>
            <person name="Gangu V."/>
            <person name="Roy S.W."/>
            <person name="Irimia M."/>
            <person name="Korzh V."/>
            <person name="Kondrychyn I."/>
            <person name="Lim Z.W."/>
            <person name="Tay B.H."/>
            <person name="Tohari S."/>
            <person name="Kong K.W."/>
            <person name="Ho S."/>
            <person name="Lorente-Galdos B."/>
            <person name="Quilez J."/>
            <person name="Marques-Bonet T."/>
            <person name="Raney B.J."/>
            <person name="Ingham P.W."/>
            <person name="Tay A."/>
            <person name="Hillier L.W."/>
            <person name="Minx P."/>
            <person name="Boehm T."/>
            <person name="Wilson R.K."/>
            <person name="Brenner S."/>
            <person name="Warren W.C."/>
        </authorList>
    </citation>
    <scope>NUCLEOTIDE SEQUENCE [LARGE SCALE GENOMIC DNA]</scope>
</reference>
<accession>A0A4W3KJW4</accession>
<protein>
    <recommendedName>
        <fullName evidence="9">Beta-1,4-N-acetylgalactosaminyltransferase</fullName>
        <ecNumber evidence="9">2.4.1.244</ecNumber>
    </recommendedName>
</protein>
<feature type="compositionally biased region" description="Basic and acidic residues" evidence="10">
    <location>
        <begin position="440"/>
        <end position="453"/>
    </location>
</feature>
<dbReference type="GO" id="GO:0033842">
    <property type="term" value="F:N-acetyl-beta-glucosaminyl-derivative 4-beta-N-acetylgalactosaminyltransferase activity"/>
    <property type="evidence" value="ECO:0007669"/>
    <property type="project" value="UniProtKB-EC"/>
</dbReference>
<dbReference type="Ensembl" id="ENSCMIT00000049236.1">
    <property type="protein sequence ID" value="ENSCMIP00000048560.1"/>
    <property type="gene ID" value="ENSCMIG00000019846.1"/>
</dbReference>
<dbReference type="EC" id="2.4.1.244" evidence="9"/>
<evidence type="ECO:0000256" key="2">
    <source>
        <dbReference type="ARBA" id="ARBA00009239"/>
    </source>
</evidence>
<dbReference type="PANTHER" id="PTHR12369">
    <property type="entry name" value="CHONDROITIN SYNTHASE"/>
    <property type="match status" value="1"/>
</dbReference>
<keyword evidence="3 9" id="KW-0808">Transferase</keyword>
<reference evidence="13" key="1">
    <citation type="journal article" date="2006" name="Science">
        <title>Ancient noncoding elements conserved in the human genome.</title>
        <authorList>
            <person name="Venkatesh B."/>
            <person name="Kirkness E.F."/>
            <person name="Loh Y.H."/>
            <person name="Halpern A.L."/>
            <person name="Lee A.P."/>
            <person name="Johnson J."/>
            <person name="Dandona N."/>
            <person name="Viswanathan L.D."/>
            <person name="Tay A."/>
            <person name="Venter J.C."/>
            <person name="Strausberg R.L."/>
            <person name="Brenner S."/>
        </authorList>
    </citation>
    <scope>NUCLEOTIDE SEQUENCE [LARGE SCALE GENOMIC DNA]</scope>
</reference>
<dbReference type="GO" id="GO:0032580">
    <property type="term" value="C:Golgi cisterna membrane"/>
    <property type="evidence" value="ECO:0007669"/>
    <property type="project" value="UniProtKB-SubCell"/>
</dbReference>
<comment type="subcellular location">
    <subcellularLocation>
        <location evidence="1 9">Golgi apparatus</location>
        <location evidence="1 9">Golgi stack membrane</location>
        <topology evidence="1 9">Single-pass type II membrane protein</topology>
    </subcellularLocation>
</comment>
<dbReference type="Pfam" id="PF05679">
    <property type="entry name" value="CHGN"/>
    <property type="match status" value="1"/>
</dbReference>
<feature type="domain" description="PA14" evidence="11">
    <location>
        <begin position="1"/>
        <end position="162"/>
    </location>
</feature>
<evidence type="ECO:0000313" key="12">
    <source>
        <dbReference type="Ensembl" id="ENSCMIP00000048560.1"/>
    </source>
</evidence>
<proteinExistence type="inferred from homology"/>
<dbReference type="InterPro" id="IPR051227">
    <property type="entry name" value="CS_glycosyltransferase"/>
</dbReference>
<comment type="function">
    <text evidence="9">Transfers N-acetylgalactosamine (GalNAc) from UDP-GalNAc to N-acetylglucosamine-beta-benzyl with a beta-1,4-linkage to form N,N'-diacetyllactosediamine, GalNAc-beta-1,4-GlcNAc structures in N-linked glycans and probably O-linked glycans.</text>
</comment>
<evidence type="ECO:0000256" key="3">
    <source>
        <dbReference type="ARBA" id="ARBA00022679"/>
    </source>
</evidence>